<evidence type="ECO:0008006" key="3">
    <source>
        <dbReference type="Google" id="ProtNLM"/>
    </source>
</evidence>
<dbReference type="AlphaFoldDB" id="A0A2G9ZL91"/>
<evidence type="ECO:0000313" key="1">
    <source>
        <dbReference type="EMBL" id="PIP33945.1"/>
    </source>
</evidence>
<dbReference type="EMBL" id="PCSD01000033">
    <property type="protein sequence ID" value="PIP33945.1"/>
    <property type="molecule type" value="Genomic_DNA"/>
</dbReference>
<evidence type="ECO:0000313" key="2">
    <source>
        <dbReference type="Proteomes" id="UP000230729"/>
    </source>
</evidence>
<proteinExistence type="predicted"/>
<comment type="caution">
    <text evidence="1">The sequence shown here is derived from an EMBL/GenBank/DDBJ whole genome shotgun (WGS) entry which is preliminary data.</text>
</comment>
<protein>
    <recommendedName>
        <fullName evidence="3">Type II secretion system protein GspG C-terminal domain-containing protein</fullName>
    </recommendedName>
</protein>
<reference evidence="1 2" key="1">
    <citation type="submission" date="2017-09" db="EMBL/GenBank/DDBJ databases">
        <title>Depth-based differentiation of microbial function through sediment-hosted aquifers and enrichment of novel symbionts in the deep terrestrial subsurface.</title>
        <authorList>
            <person name="Probst A.J."/>
            <person name="Ladd B."/>
            <person name="Jarett J.K."/>
            <person name="Geller-Mcgrath D.E."/>
            <person name="Sieber C.M."/>
            <person name="Emerson J.B."/>
            <person name="Anantharaman K."/>
            <person name="Thomas B.C."/>
            <person name="Malmstrom R."/>
            <person name="Stieglmeier M."/>
            <person name="Klingl A."/>
            <person name="Woyke T."/>
            <person name="Ryan C.M."/>
            <person name="Banfield J.F."/>
        </authorList>
    </citation>
    <scope>NUCLEOTIDE SEQUENCE [LARGE SCALE GENOMIC DNA]</scope>
    <source>
        <strain evidence="1">CG23_combo_of_CG06-09_8_20_14_all_49_15</strain>
    </source>
</reference>
<accession>A0A2G9ZL91</accession>
<organism evidence="1 2">
    <name type="scientific">Candidatus Falkowbacteria bacterium CG23_combo_of_CG06-09_8_20_14_all_49_15</name>
    <dbReference type="NCBI Taxonomy" id="1974572"/>
    <lineage>
        <taxon>Bacteria</taxon>
        <taxon>Candidatus Falkowiibacteriota</taxon>
    </lineage>
</organism>
<sequence length="121" mass="13503">MGQRQARDIARLSAVRGLQADLALYYNQYHHYPQRLEKKSGRTDQDCAAVLCLPFWPADPETGVLFQYASCQNESLDSCSSAAAPALSYAIAYRLEKSQGQARRGTHYARPEGLWPEIVAP</sequence>
<dbReference type="Proteomes" id="UP000230729">
    <property type="component" value="Unassembled WGS sequence"/>
</dbReference>
<name>A0A2G9ZL91_9BACT</name>
<gene>
    <name evidence="1" type="ORF">COX22_01615</name>
</gene>